<feature type="transmembrane region" description="Helical" evidence="6">
    <location>
        <begin position="507"/>
        <end position="527"/>
    </location>
</feature>
<comment type="similarity">
    <text evidence="2 6">Belongs to the multi antimicrobial extrusion (MATE) (TC 2.A.66.1) family.</text>
</comment>
<evidence type="ECO:0000256" key="3">
    <source>
        <dbReference type="ARBA" id="ARBA00022692"/>
    </source>
</evidence>
<keyword evidence="9" id="KW-1185">Reference proteome</keyword>
<feature type="compositionally biased region" description="Polar residues" evidence="7">
    <location>
        <begin position="539"/>
        <end position="551"/>
    </location>
</feature>
<comment type="caution">
    <text evidence="8">The sequence shown here is derived from an EMBL/GenBank/DDBJ whole genome shotgun (WGS) entry which is preliminary data.</text>
</comment>
<dbReference type="Pfam" id="PF01554">
    <property type="entry name" value="MatE"/>
    <property type="match status" value="2"/>
</dbReference>
<feature type="transmembrane region" description="Helical" evidence="6">
    <location>
        <begin position="477"/>
        <end position="501"/>
    </location>
</feature>
<feature type="transmembrane region" description="Helical" evidence="6">
    <location>
        <begin position="169"/>
        <end position="193"/>
    </location>
</feature>
<dbReference type="InterPro" id="IPR045069">
    <property type="entry name" value="MATE_euk"/>
</dbReference>
<evidence type="ECO:0000313" key="9">
    <source>
        <dbReference type="Proteomes" id="UP000815325"/>
    </source>
</evidence>
<keyword evidence="3 6" id="KW-0812">Transmembrane</keyword>
<comment type="subcellular location">
    <subcellularLocation>
        <location evidence="1">Membrane</location>
        <topology evidence="1">Multi-pass membrane protein</topology>
    </subcellularLocation>
</comment>
<feature type="transmembrane region" description="Helical" evidence="6">
    <location>
        <begin position="438"/>
        <end position="456"/>
    </location>
</feature>
<evidence type="ECO:0000256" key="1">
    <source>
        <dbReference type="ARBA" id="ARBA00004141"/>
    </source>
</evidence>
<keyword evidence="4 6" id="KW-1133">Transmembrane helix</keyword>
<gene>
    <name evidence="8" type="ORF">DUNSADRAFT_10674</name>
</gene>
<feature type="region of interest" description="Disordered" evidence="7">
    <location>
        <begin position="539"/>
        <end position="581"/>
    </location>
</feature>
<reference evidence="8" key="1">
    <citation type="submission" date="2017-08" db="EMBL/GenBank/DDBJ databases">
        <authorList>
            <person name="Polle J.E."/>
            <person name="Barry K."/>
            <person name="Cushman J."/>
            <person name="Schmutz J."/>
            <person name="Tran D."/>
            <person name="Hathwaick L.T."/>
            <person name="Yim W.C."/>
            <person name="Jenkins J."/>
            <person name="Mckie-Krisberg Z.M."/>
            <person name="Prochnik S."/>
            <person name="Lindquist E."/>
            <person name="Dockter R.B."/>
            <person name="Adam C."/>
            <person name="Molina H."/>
            <person name="Bunkerborg J."/>
            <person name="Jin E."/>
            <person name="Buchheim M."/>
            <person name="Magnuson J."/>
        </authorList>
    </citation>
    <scope>NUCLEOTIDE SEQUENCE</scope>
    <source>
        <strain evidence="8">CCAP 19/18</strain>
    </source>
</reference>
<accession>A0ABQ7GEV5</accession>
<feature type="compositionally biased region" description="Basic and acidic residues" evidence="7">
    <location>
        <begin position="566"/>
        <end position="581"/>
    </location>
</feature>
<sequence>MEESANHHGWREEGKTLAKLALPTIVMTASQQAMVFTDQVMIGHLGTEQMAAAALGNMYSAILQYFLFGTATALDTLGATAYGAQRKGLPGTSLVTWCYTSFVVLTVLSVPASVGLLNAWPIAKLLRQDDHISELMSEFCAGLVPGVGPMMWSIVLIKYLQVQNVVISPAFGTLATFFMNIGLNFGFIAAFGFRGAPMATSFSRIIQFIFMSILVACFQRTKGTQRTGVLALLFSDADSEEDVSAEGQVVHHHNFANGHHHNFANHATDQKSNSQGDQGAGQGTSGVAGGSPQGLDTSGRQSGVLAAVRLFGWNIVKGSQPSLLWAYLKLGIPGGVMMSCEQVSFDITTSMAGQLGAAVVAAHSAFLNIIGLTFVSCPFAVGIAGSIRVGNLLGSGQPYIARMSAWLCVAVGGMFMAFFAFIILVARDYVGFVFTNERAVVSVMASIAPLAALFQVSDGVMGTAQGVLRGCGKQTILMVYNFVGFWLCGVLLGALLCFQAGMGVIGLWWGIASGDTVTGILNIATLYRVDWPEESKKAQQTLAQAVEQNQGDPDAQEETDALIPGRGREPRSAGKQEMVRV</sequence>
<feature type="compositionally biased region" description="Gly residues" evidence="7">
    <location>
        <begin position="278"/>
        <end position="292"/>
    </location>
</feature>
<dbReference type="CDD" id="cd13132">
    <property type="entry name" value="MATE_eukaryotic"/>
    <property type="match status" value="1"/>
</dbReference>
<dbReference type="EMBL" id="MU069829">
    <property type="protein sequence ID" value="KAF5833124.1"/>
    <property type="molecule type" value="Genomic_DNA"/>
</dbReference>
<feature type="transmembrane region" description="Helical" evidence="6">
    <location>
        <begin position="94"/>
        <end position="123"/>
    </location>
</feature>
<feature type="transmembrane region" description="Helical" evidence="6">
    <location>
        <begin position="365"/>
        <end position="384"/>
    </location>
</feature>
<keyword evidence="5 6" id="KW-0472">Membrane</keyword>
<feature type="transmembrane region" description="Helical" evidence="6">
    <location>
        <begin position="405"/>
        <end position="426"/>
    </location>
</feature>
<proteinExistence type="inferred from homology"/>
<feature type="transmembrane region" description="Helical" evidence="6">
    <location>
        <begin position="135"/>
        <end position="157"/>
    </location>
</feature>
<dbReference type="Proteomes" id="UP000815325">
    <property type="component" value="Unassembled WGS sequence"/>
</dbReference>
<evidence type="ECO:0000313" key="8">
    <source>
        <dbReference type="EMBL" id="KAF5833124.1"/>
    </source>
</evidence>
<protein>
    <recommendedName>
        <fullName evidence="6">Protein DETOXIFICATION</fullName>
    </recommendedName>
    <alternativeName>
        <fullName evidence="6">Multidrug and toxic compound extrusion protein</fullName>
    </alternativeName>
</protein>
<dbReference type="PANTHER" id="PTHR11206">
    <property type="entry name" value="MULTIDRUG RESISTANCE PROTEIN"/>
    <property type="match status" value="1"/>
</dbReference>
<feature type="transmembrane region" description="Helical" evidence="6">
    <location>
        <begin position="199"/>
        <end position="218"/>
    </location>
</feature>
<evidence type="ECO:0000256" key="2">
    <source>
        <dbReference type="ARBA" id="ARBA00010199"/>
    </source>
</evidence>
<name>A0ABQ7GEV5_DUNSA</name>
<feature type="transmembrane region" description="Helical" evidence="6">
    <location>
        <begin position="62"/>
        <end position="82"/>
    </location>
</feature>
<evidence type="ECO:0000256" key="5">
    <source>
        <dbReference type="ARBA" id="ARBA00023136"/>
    </source>
</evidence>
<evidence type="ECO:0000256" key="4">
    <source>
        <dbReference type="ARBA" id="ARBA00022989"/>
    </source>
</evidence>
<dbReference type="InterPro" id="IPR002528">
    <property type="entry name" value="MATE_fam"/>
</dbReference>
<feature type="region of interest" description="Disordered" evidence="7">
    <location>
        <begin position="261"/>
        <end position="297"/>
    </location>
</feature>
<evidence type="ECO:0000256" key="6">
    <source>
        <dbReference type="RuleBase" id="RU004914"/>
    </source>
</evidence>
<evidence type="ECO:0000256" key="7">
    <source>
        <dbReference type="SAM" id="MobiDB-lite"/>
    </source>
</evidence>
<organism evidence="8 9">
    <name type="scientific">Dunaliella salina</name>
    <name type="common">Green alga</name>
    <name type="synonym">Protococcus salinus</name>
    <dbReference type="NCBI Taxonomy" id="3046"/>
    <lineage>
        <taxon>Eukaryota</taxon>
        <taxon>Viridiplantae</taxon>
        <taxon>Chlorophyta</taxon>
        <taxon>core chlorophytes</taxon>
        <taxon>Chlorophyceae</taxon>
        <taxon>CS clade</taxon>
        <taxon>Chlamydomonadales</taxon>
        <taxon>Dunaliellaceae</taxon>
        <taxon>Dunaliella</taxon>
    </lineage>
</organism>